<dbReference type="AlphaFoldDB" id="A0A550CZA5"/>
<gene>
    <name evidence="2" type="ORF">BD626DRAFT_476346</name>
</gene>
<reference evidence="2 3" key="1">
    <citation type="journal article" date="2019" name="New Phytol.">
        <title>Comparative genomics reveals unique wood-decay strategies and fruiting body development in the Schizophyllaceae.</title>
        <authorList>
            <person name="Almasi E."/>
            <person name="Sahu N."/>
            <person name="Krizsan K."/>
            <person name="Balint B."/>
            <person name="Kovacs G.M."/>
            <person name="Kiss B."/>
            <person name="Cseklye J."/>
            <person name="Drula E."/>
            <person name="Henrissat B."/>
            <person name="Nagy I."/>
            <person name="Chovatia M."/>
            <person name="Adam C."/>
            <person name="LaButti K."/>
            <person name="Lipzen A."/>
            <person name="Riley R."/>
            <person name="Grigoriev I.V."/>
            <person name="Nagy L.G."/>
        </authorList>
    </citation>
    <scope>NUCLEOTIDE SEQUENCE [LARGE SCALE GENOMIC DNA]</scope>
    <source>
        <strain evidence="2 3">NL-1724</strain>
    </source>
</reference>
<organism evidence="2 3">
    <name type="scientific">Schizophyllum amplum</name>
    <dbReference type="NCBI Taxonomy" id="97359"/>
    <lineage>
        <taxon>Eukaryota</taxon>
        <taxon>Fungi</taxon>
        <taxon>Dikarya</taxon>
        <taxon>Basidiomycota</taxon>
        <taxon>Agaricomycotina</taxon>
        <taxon>Agaricomycetes</taxon>
        <taxon>Agaricomycetidae</taxon>
        <taxon>Agaricales</taxon>
        <taxon>Schizophyllaceae</taxon>
        <taxon>Schizophyllum</taxon>
    </lineage>
</organism>
<dbReference type="EMBL" id="VDMD01000001">
    <property type="protein sequence ID" value="TRM70121.1"/>
    <property type="molecule type" value="Genomic_DNA"/>
</dbReference>
<proteinExistence type="predicted"/>
<accession>A0A550CZA5</accession>
<sequence>MSTTQNNDSSANGGNVTNSSTTVAVNGGNSANRSTTVAVNGDNASTVNNSIVGTVNGSATVNGSHVDTVSGSTTGTVNGNGNHATVDSSTALMDSVASYDQVVVNLGSSLRSPTPRPMRPAAFDVCLRCGVSVDVLRSYCSRCMGGIVYKNLL</sequence>
<comment type="caution">
    <text evidence="2">The sequence shown here is derived from an EMBL/GenBank/DDBJ whole genome shotgun (WGS) entry which is preliminary data.</text>
</comment>
<feature type="region of interest" description="Disordered" evidence="1">
    <location>
        <begin position="1"/>
        <end position="48"/>
    </location>
</feature>
<evidence type="ECO:0000313" key="3">
    <source>
        <dbReference type="Proteomes" id="UP000320762"/>
    </source>
</evidence>
<keyword evidence="3" id="KW-1185">Reference proteome</keyword>
<evidence type="ECO:0000313" key="2">
    <source>
        <dbReference type="EMBL" id="TRM70121.1"/>
    </source>
</evidence>
<feature type="region of interest" description="Disordered" evidence="1">
    <location>
        <begin position="62"/>
        <end position="81"/>
    </location>
</feature>
<dbReference type="Proteomes" id="UP000320762">
    <property type="component" value="Unassembled WGS sequence"/>
</dbReference>
<feature type="compositionally biased region" description="Low complexity" evidence="1">
    <location>
        <begin position="63"/>
        <end position="81"/>
    </location>
</feature>
<name>A0A550CZA5_9AGAR</name>
<evidence type="ECO:0000256" key="1">
    <source>
        <dbReference type="SAM" id="MobiDB-lite"/>
    </source>
</evidence>
<protein>
    <submittedName>
        <fullName evidence="2">Uncharacterized protein</fullName>
    </submittedName>
</protein>